<keyword evidence="2" id="KW-1185">Reference proteome</keyword>
<evidence type="ECO:0000313" key="1">
    <source>
        <dbReference type="EMBL" id="WNM59645.1"/>
    </source>
</evidence>
<dbReference type="RefSeq" id="WP_312646434.1">
    <property type="nucleotide sequence ID" value="NZ_CP116967.1"/>
</dbReference>
<dbReference type="KEGG" id="nall:PP769_07790"/>
<dbReference type="AlphaFoldDB" id="A0AA96GGH3"/>
<protein>
    <submittedName>
        <fullName evidence="1">Uncharacterized protein</fullName>
    </submittedName>
</protein>
<reference evidence="1 2" key="1">
    <citation type="submission" date="2023-01" db="EMBL/GenBank/DDBJ databases">
        <title>Cultivation and genomic characterization of new, ubiquitous marine nitrite-oxidizing bacteria from the Nitrospirales.</title>
        <authorList>
            <person name="Mueller A.J."/>
            <person name="Daebeler A."/>
            <person name="Herbold C.W."/>
            <person name="Kirkegaard R.H."/>
            <person name="Daims H."/>
        </authorList>
    </citation>
    <scope>NUCLEOTIDE SEQUENCE [LARGE SCALE GENOMIC DNA]</scope>
    <source>
        <strain evidence="1 2">VA</strain>
    </source>
</reference>
<evidence type="ECO:0000313" key="2">
    <source>
        <dbReference type="Proteomes" id="UP001302719"/>
    </source>
</evidence>
<organism evidence="1 2">
    <name type="scientific">Candidatus Nitrospira allomarina</name>
    <dbReference type="NCBI Taxonomy" id="3020900"/>
    <lineage>
        <taxon>Bacteria</taxon>
        <taxon>Pseudomonadati</taxon>
        <taxon>Nitrospirota</taxon>
        <taxon>Nitrospiria</taxon>
        <taxon>Nitrospirales</taxon>
        <taxon>Nitrospiraceae</taxon>
        <taxon>Nitrospira</taxon>
    </lineage>
</organism>
<sequence length="253" mass="28669">MKVQPKSDLILHQWQTLAKACDDGESQTRLAILWEHINRFPVRQAASAHAEIETAYFLAQAGFSVAFLEASGGRTADLECYEGTHRFFVEVTVIQSTQGPTRKSPAVRLQPHQILESSDEFFEQALVRRLLSRMAEKARQLERYCAPVLLAVSVPDLPWRKGRPQDIPSLDLQRLAAMLVGVVVDVPQFSAILLTLWKAPAQELRNPIRIRQVTWVTRPPGDARDPRIRLLAVNPVARYRLSSQELTSIKERM</sequence>
<gene>
    <name evidence="1" type="ORF">PP769_07790</name>
</gene>
<dbReference type="Proteomes" id="UP001302719">
    <property type="component" value="Chromosome"/>
</dbReference>
<dbReference type="EMBL" id="CP116967">
    <property type="protein sequence ID" value="WNM59645.1"/>
    <property type="molecule type" value="Genomic_DNA"/>
</dbReference>
<accession>A0AA96GGH3</accession>
<name>A0AA96GGH3_9BACT</name>
<proteinExistence type="predicted"/>